<evidence type="ECO:0000313" key="3">
    <source>
        <dbReference type="Proteomes" id="UP000321595"/>
    </source>
</evidence>
<evidence type="ECO:0000313" key="2">
    <source>
        <dbReference type="EMBL" id="QED29981.1"/>
    </source>
</evidence>
<organism evidence="2 3">
    <name type="scientific">Microvenator marinus</name>
    <dbReference type="NCBI Taxonomy" id="2600177"/>
    <lineage>
        <taxon>Bacteria</taxon>
        <taxon>Deltaproteobacteria</taxon>
        <taxon>Bradymonadales</taxon>
        <taxon>Microvenatoraceae</taxon>
        <taxon>Microvenator</taxon>
    </lineage>
</organism>
<evidence type="ECO:0000259" key="1">
    <source>
        <dbReference type="Pfam" id="PF13338"/>
    </source>
</evidence>
<dbReference type="RefSeq" id="WP_146963260.1">
    <property type="nucleotide sequence ID" value="NZ_CP042467.1"/>
</dbReference>
<dbReference type="EMBL" id="CP042467">
    <property type="protein sequence ID" value="QED29981.1"/>
    <property type="molecule type" value="Genomic_DNA"/>
</dbReference>
<dbReference type="Proteomes" id="UP000321595">
    <property type="component" value="Chromosome"/>
</dbReference>
<gene>
    <name evidence="2" type="ORF">FRD01_22655</name>
</gene>
<dbReference type="OrthoDB" id="9789781at2"/>
<sequence>MRHYDKITELAANKGIISASDVEELGISRNYLYAMCREGLLERSSRGLYMLADSDVSAHHGLAEISKRIPSSVISLISALNFHELTTQIPHEVWFSIPRDTWLPEIDYPPIQVTRVSEPAYSFGVEEHTIGGVSVSIYSPAKTVADCFKFRSKVGLDVAIEALRSAWDARKITVDELVQAAQVDRVWTVIRPYVEATV</sequence>
<dbReference type="KEGG" id="bbae:FRD01_22655"/>
<proteinExistence type="predicted"/>
<accession>A0A5B8XXS4</accession>
<dbReference type="Pfam" id="PF13338">
    <property type="entry name" value="AbiEi_4"/>
    <property type="match status" value="1"/>
</dbReference>
<keyword evidence="3" id="KW-1185">Reference proteome</keyword>
<dbReference type="InterPro" id="IPR025159">
    <property type="entry name" value="AbiEi_N"/>
</dbReference>
<protein>
    <submittedName>
        <fullName evidence="2">Transcriptional regulator</fullName>
    </submittedName>
</protein>
<dbReference type="AlphaFoldDB" id="A0A5B8XXS4"/>
<name>A0A5B8XXS4_9DELT</name>
<reference evidence="2 3" key="1">
    <citation type="submission" date="2019-08" db="EMBL/GenBank/DDBJ databases">
        <authorList>
            <person name="Liang Q."/>
        </authorList>
    </citation>
    <scope>NUCLEOTIDE SEQUENCE [LARGE SCALE GENOMIC DNA]</scope>
    <source>
        <strain evidence="2 3">V1718</strain>
    </source>
</reference>
<feature type="domain" description="AbiEi antitoxin N-terminal" evidence="1">
    <location>
        <begin position="6"/>
        <end position="52"/>
    </location>
</feature>